<dbReference type="InterPro" id="IPR025143">
    <property type="entry name" value="DUF4083"/>
</dbReference>
<name>A0ABV6NLN2_9BACI</name>
<keyword evidence="3" id="KW-1185">Reference proteome</keyword>
<reference evidence="2 3" key="1">
    <citation type="submission" date="2024-09" db="EMBL/GenBank/DDBJ databases">
        <authorList>
            <person name="Sun Q."/>
            <person name="Mori K."/>
        </authorList>
    </citation>
    <scope>NUCLEOTIDE SEQUENCE [LARGE SCALE GENOMIC DNA]</scope>
    <source>
        <strain evidence="2 3">NCAIM B.02301</strain>
    </source>
</reference>
<dbReference type="Proteomes" id="UP001589833">
    <property type="component" value="Unassembled WGS sequence"/>
</dbReference>
<evidence type="ECO:0000313" key="2">
    <source>
        <dbReference type="EMBL" id="MFC0561685.1"/>
    </source>
</evidence>
<organism evidence="2 3">
    <name type="scientific">Halalkalibacter alkalisediminis</name>
    <dbReference type="NCBI Taxonomy" id="935616"/>
    <lineage>
        <taxon>Bacteria</taxon>
        <taxon>Bacillati</taxon>
        <taxon>Bacillota</taxon>
        <taxon>Bacilli</taxon>
        <taxon>Bacillales</taxon>
        <taxon>Bacillaceae</taxon>
        <taxon>Halalkalibacter</taxon>
    </lineage>
</organism>
<proteinExistence type="predicted"/>
<evidence type="ECO:0000313" key="3">
    <source>
        <dbReference type="Proteomes" id="UP001589833"/>
    </source>
</evidence>
<dbReference type="EMBL" id="JBHLTR010000079">
    <property type="protein sequence ID" value="MFC0561685.1"/>
    <property type="molecule type" value="Genomic_DNA"/>
</dbReference>
<keyword evidence="1" id="KW-1133">Transmembrane helix</keyword>
<comment type="caution">
    <text evidence="2">The sequence shown here is derived from an EMBL/GenBank/DDBJ whole genome shotgun (WGS) entry which is preliminary data.</text>
</comment>
<dbReference type="Pfam" id="PF13314">
    <property type="entry name" value="DUF4083"/>
    <property type="match status" value="1"/>
</dbReference>
<keyword evidence="1" id="KW-0812">Transmembrane</keyword>
<keyword evidence="1" id="KW-0472">Membrane</keyword>
<evidence type="ECO:0000256" key="1">
    <source>
        <dbReference type="SAM" id="Phobius"/>
    </source>
</evidence>
<feature type="transmembrane region" description="Helical" evidence="1">
    <location>
        <begin position="6"/>
        <end position="25"/>
    </location>
</feature>
<sequence length="53" mass="6090">MGTAIYQLVAILIPITIIFLVVWFIRSSIRKSKQLKRIEQKLDEIDNSNTKGS</sequence>
<protein>
    <submittedName>
        <fullName evidence="2">DUF4083 family protein</fullName>
    </submittedName>
</protein>
<accession>A0ABV6NLN2</accession>
<dbReference type="RefSeq" id="WP_273848447.1">
    <property type="nucleotide sequence ID" value="NZ_JAQQWT010000092.1"/>
</dbReference>
<gene>
    <name evidence="2" type="ORF">ACFFH4_22640</name>
</gene>